<evidence type="ECO:0000313" key="9">
    <source>
        <dbReference type="Proteomes" id="UP000596660"/>
    </source>
</evidence>
<keyword evidence="9" id="KW-1185">Reference proteome</keyword>
<dbReference type="InterPro" id="IPR017972">
    <property type="entry name" value="Cyt_P450_CS"/>
</dbReference>
<keyword evidence="7" id="KW-0732">Signal</keyword>
<evidence type="ECO:0000256" key="1">
    <source>
        <dbReference type="ARBA" id="ARBA00010617"/>
    </source>
</evidence>
<dbReference type="AlphaFoldDB" id="A0A803LPR6"/>
<dbReference type="PROSITE" id="PS00086">
    <property type="entry name" value="CYTOCHROME_P450"/>
    <property type="match status" value="1"/>
</dbReference>
<dbReference type="PRINTS" id="PR00385">
    <property type="entry name" value="P450"/>
</dbReference>
<organism evidence="8 9">
    <name type="scientific">Chenopodium quinoa</name>
    <name type="common">Quinoa</name>
    <dbReference type="NCBI Taxonomy" id="63459"/>
    <lineage>
        <taxon>Eukaryota</taxon>
        <taxon>Viridiplantae</taxon>
        <taxon>Streptophyta</taxon>
        <taxon>Embryophyta</taxon>
        <taxon>Tracheophyta</taxon>
        <taxon>Spermatophyta</taxon>
        <taxon>Magnoliopsida</taxon>
        <taxon>eudicotyledons</taxon>
        <taxon>Gunneridae</taxon>
        <taxon>Pentapetalae</taxon>
        <taxon>Caryophyllales</taxon>
        <taxon>Chenopodiaceae</taxon>
        <taxon>Chenopodioideae</taxon>
        <taxon>Atripliceae</taxon>
        <taxon>Chenopodium</taxon>
    </lineage>
</organism>
<dbReference type="SMR" id="A0A803LPR6"/>
<keyword evidence="5 6" id="KW-0349">Heme</keyword>
<protein>
    <recommendedName>
        <fullName evidence="10">Cytochrome P450</fullName>
    </recommendedName>
</protein>
<dbReference type="SUPFAM" id="SSF48264">
    <property type="entry name" value="Cytochrome P450"/>
    <property type="match status" value="1"/>
</dbReference>
<dbReference type="FunFam" id="1.10.630.10:FF:000007">
    <property type="entry name" value="Cytochrome P450 76C4"/>
    <property type="match status" value="1"/>
</dbReference>
<name>A0A803LPR6_CHEQI</name>
<evidence type="ECO:0000313" key="8">
    <source>
        <dbReference type="EnsemblPlants" id="AUR62016945-RA:cds"/>
    </source>
</evidence>
<keyword evidence="2 5" id="KW-0479">Metal-binding</keyword>
<keyword evidence="4 5" id="KW-0408">Iron</keyword>
<dbReference type="InterPro" id="IPR001128">
    <property type="entry name" value="Cyt_P450"/>
</dbReference>
<dbReference type="GO" id="GO:0004497">
    <property type="term" value="F:monooxygenase activity"/>
    <property type="evidence" value="ECO:0007669"/>
    <property type="project" value="UniProtKB-KW"/>
</dbReference>
<evidence type="ECO:0000256" key="4">
    <source>
        <dbReference type="ARBA" id="ARBA00023004"/>
    </source>
</evidence>
<evidence type="ECO:0000256" key="7">
    <source>
        <dbReference type="SAM" id="SignalP"/>
    </source>
</evidence>
<evidence type="ECO:0000256" key="2">
    <source>
        <dbReference type="ARBA" id="ARBA00022723"/>
    </source>
</evidence>
<gene>
    <name evidence="8" type="primary">LOC110706846</name>
</gene>
<sequence length="488" mass="55024">MEYYTTLLLLLAILITTIQCSKILFGKSKLPPGPKPWPIIGNILKLGDNPHLAVAELVKIYGPIMSLKLGSKTTIVISSPEVAKEMFLNHDLALSSKFVPEAEKAENHDKFSMIWLPSASPKRTNLRKIATIQLFTSRQLNMSQDIRQKKVKELVEYVQQCSEKGLPVNIGKAAFTTSLNLLSNTLFSVDLASHVSSNTQEFKDLIWSILEECGRANLSDLFPLLKKLDLQGALKRTSGYFKKLLGIFEEIIVERLKDPTDVKDDVLGTLLKLVKDQEMSVDDIRHMLVDLFIAGTDTTSNALEWAMTELLRNPEIMKKAQIELDQVLGKDGSILQESDITNLPYIDAIMKETMRLHPVGPFLVPRKAEEKVLLCGYWIPKDSIIWVNIWSIGRDPSVWPNPNMFSPERFIERNIDIKGQDFKLIPFGSGRRMCPAMPLANRMVHLMLATLIHSFNWNAASPKAIDIEEKFGLTLQKVEPLQAIPLPK</sequence>
<evidence type="ECO:0000256" key="6">
    <source>
        <dbReference type="RuleBase" id="RU000461"/>
    </source>
</evidence>
<dbReference type="GO" id="GO:0020037">
    <property type="term" value="F:heme binding"/>
    <property type="evidence" value="ECO:0007669"/>
    <property type="project" value="InterPro"/>
</dbReference>
<evidence type="ECO:0008006" key="10">
    <source>
        <dbReference type="Google" id="ProtNLM"/>
    </source>
</evidence>
<proteinExistence type="inferred from homology"/>
<dbReference type="GeneID" id="110706846"/>
<dbReference type="InterPro" id="IPR002401">
    <property type="entry name" value="Cyt_P450_E_grp-I"/>
</dbReference>
<reference evidence="8" key="1">
    <citation type="journal article" date="2017" name="Nature">
        <title>The genome of Chenopodium quinoa.</title>
        <authorList>
            <person name="Jarvis D.E."/>
            <person name="Ho Y.S."/>
            <person name="Lightfoot D.J."/>
            <person name="Schmoeckel S.M."/>
            <person name="Li B."/>
            <person name="Borm T.J.A."/>
            <person name="Ohyanagi H."/>
            <person name="Mineta K."/>
            <person name="Michell C.T."/>
            <person name="Saber N."/>
            <person name="Kharbatia N.M."/>
            <person name="Rupper R.R."/>
            <person name="Sharp A.R."/>
            <person name="Dally N."/>
            <person name="Boughton B.A."/>
            <person name="Woo Y.H."/>
            <person name="Gao G."/>
            <person name="Schijlen E.G.W.M."/>
            <person name="Guo X."/>
            <person name="Momin A.A."/>
            <person name="Negrao S."/>
            <person name="Al-Babili S."/>
            <person name="Gehring C."/>
            <person name="Roessner U."/>
            <person name="Jung C."/>
            <person name="Murphy K."/>
            <person name="Arold S.T."/>
            <person name="Gojobori T."/>
            <person name="van der Linden C.G."/>
            <person name="van Loo E.N."/>
            <person name="Jellen E.N."/>
            <person name="Maughan P.J."/>
            <person name="Tester M."/>
        </authorList>
    </citation>
    <scope>NUCLEOTIDE SEQUENCE [LARGE SCALE GENOMIC DNA]</scope>
    <source>
        <strain evidence="8">cv. PI 614886</strain>
    </source>
</reference>
<dbReference type="InterPro" id="IPR036396">
    <property type="entry name" value="Cyt_P450_sf"/>
</dbReference>
<evidence type="ECO:0000256" key="5">
    <source>
        <dbReference type="PIRSR" id="PIRSR602401-1"/>
    </source>
</evidence>
<feature type="chain" id="PRO_5031366970" description="Cytochrome P450" evidence="7">
    <location>
        <begin position="21"/>
        <end position="488"/>
    </location>
</feature>
<dbReference type="OrthoDB" id="2789670at2759"/>
<accession>A0A803LPR6</accession>
<reference evidence="8" key="2">
    <citation type="submission" date="2021-03" db="UniProtKB">
        <authorList>
            <consortium name="EnsemblPlants"/>
        </authorList>
    </citation>
    <scope>IDENTIFICATION</scope>
</reference>
<dbReference type="EnsemblPlants" id="AUR62016945-RA">
    <property type="protein sequence ID" value="AUR62016945-RA:cds"/>
    <property type="gene ID" value="AUR62016945"/>
</dbReference>
<dbReference type="RefSeq" id="XP_021740508.1">
    <property type="nucleotide sequence ID" value="XM_021884816.1"/>
</dbReference>
<comment type="cofactor">
    <cofactor evidence="5">
        <name>heme</name>
        <dbReference type="ChEBI" id="CHEBI:30413"/>
    </cofactor>
</comment>
<feature type="binding site" description="axial binding residue" evidence="5">
    <location>
        <position position="434"/>
    </location>
    <ligand>
        <name>heme</name>
        <dbReference type="ChEBI" id="CHEBI:30413"/>
    </ligand>
    <ligandPart>
        <name>Fe</name>
        <dbReference type="ChEBI" id="CHEBI:18248"/>
    </ligandPart>
</feature>
<dbReference type="PANTHER" id="PTHR47950">
    <property type="entry name" value="CYTOCHROME P450, FAMILY 76, SUBFAMILY C, POLYPEPTIDE 5-RELATED"/>
    <property type="match status" value="1"/>
</dbReference>
<keyword evidence="6" id="KW-0503">Monooxygenase</keyword>
<keyword evidence="3 6" id="KW-0560">Oxidoreductase</keyword>
<feature type="signal peptide" evidence="7">
    <location>
        <begin position="1"/>
        <end position="20"/>
    </location>
</feature>
<dbReference type="KEGG" id="cqi:110706846"/>
<dbReference type="Gene3D" id="1.10.630.10">
    <property type="entry name" value="Cytochrome P450"/>
    <property type="match status" value="1"/>
</dbReference>
<dbReference type="Proteomes" id="UP000596660">
    <property type="component" value="Unplaced"/>
</dbReference>
<dbReference type="Gramene" id="AUR62016945-RA">
    <property type="protein sequence ID" value="AUR62016945-RA:cds"/>
    <property type="gene ID" value="AUR62016945"/>
</dbReference>
<dbReference type="Pfam" id="PF00067">
    <property type="entry name" value="p450"/>
    <property type="match status" value="1"/>
</dbReference>
<comment type="similarity">
    <text evidence="1 6">Belongs to the cytochrome P450 family.</text>
</comment>
<dbReference type="PANTHER" id="PTHR47950:SF44">
    <property type="entry name" value="CYTOCHROME P450, FAMILY 76, SUBFAMILY C, POLYPEPTIDE 5-RELATED"/>
    <property type="match status" value="1"/>
</dbReference>
<dbReference type="CDD" id="cd11073">
    <property type="entry name" value="CYP76-like"/>
    <property type="match status" value="1"/>
</dbReference>
<dbReference type="OMA" id="NCAREPK"/>
<dbReference type="PRINTS" id="PR00463">
    <property type="entry name" value="EP450I"/>
</dbReference>
<dbReference type="GO" id="GO:0005506">
    <property type="term" value="F:iron ion binding"/>
    <property type="evidence" value="ECO:0007669"/>
    <property type="project" value="InterPro"/>
</dbReference>
<evidence type="ECO:0000256" key="3">
    <source>
        <dbReference type="ARBA" id="ARBA00023002"/>
    </source>
</evidence>
<dbReference type="GO" id="GO:0016705">
    <property type="term" value="F:oxidoreductase activity, acting on paired donors, with incorporation or reduction of molecular oxygen"/>
    <property type="evidence" value="ECO:0007669"/>
    <property type="project" value="InterPro"/>
</dbReference>